<evidence type="ECO:0000313" key="2">
    <source>
        <dbReference type="Proteomes" id="UP001431429"/>
    </source>
</evidence>
<evidence type="ECO:0000313" key="1">
    <source>
        <dbReference type="EMBL" id="MCM2389156.1"/>
    </source>
</evidence>
<sequence>MTAREANDHLGRLHREAGWTQRQFVQAVNRIGTERGTPLMYQRPSVNQWINGHLPKGETRPLILEALSRKLGRPITHSEAGFPTPPQSLTSHPNTVEGLIDLGRQDMEPSRRSIVGAGLFSVALAIPDWPDVLGRMEAVQSDKSLRIGMADVEVVTEMTDQLNAIYNRRGGRTSRPMAAAFLTNTVIPYLRANASEEVRKSMMTAAAFLCYVTGWMAVDEGLHGLAQRYYTKGLELAGASSDYLTYCHILRGMSVQAADLGHGPTATRLADAAASAAPTTGPLMRAFMAGQQAHSYALVGDRAAAMRSIKETERAMDAAGSGKTQLGGYTPATLAYHSAQVRYSLGDVAGSVESLKLHFKLRAPTDSQVTELRFQSMLAERQLELGYLELACSTWSEVLAKHPSLQSGAVDQFVAEISRRLRPYRSNSVAKAVHERSLQAA</sequence>
<name>A0ABT0UPH2_9ACTN</name>
<gene>
    <name evidence="1" type="ORF">NBG84_12760</name>
</gene>
<reference evidence="1" key="1">
    <citation type="submission" date="2022-06" db="EMBL/GenBank/DDBJ databases">
        <title>Genome public.</title>
        <authorList>
            <person name="Sun Q."/>
        </authorList>
    </citation>
    <scope>NUCLEOTIDE SEQUENCE</scope>
    <source>
        <strain evidence="1">CWNU-1</strain>
    </source>
</reference>
<comment type="caution">
    <text evidence="1">The sequence shown here is derived from an EMBL/GenBank/DDBJ whole genome shotgun (WGS) entry which is preliminary data.</text>
</comment>
<dbReference type="Proteomes" id="UP001431429">
    <property type="component" value="Unassembled WGS sequence"/>
</dbReference>
<protein>
    <submittedName>
        <fullName evidence="1">Tetratricopeptide repeat protein</fullName>
    </submittedName>
</protein>
<organism evidence="1 2">
    <name type="scientific">Streptomyces albipurpureus</name>
    <dbReference type="NCBI Taxonomy" id="2897419"/>
    <lineage>
        <taxon>Bacteria</taxon>
        <taxon>Bacillati</taxon>
        <taxon>Actinomycetota</taxon>
        <taxon>Actinomycetes</taxon>
        <taxon>Kitasatosporales</taxon>
        <taxon>Streptomycetaceae</taxon>
        <taxon>Streptomyces</taxon>
    </lineage>
</organism>
<proteinExistence type="predicted"/>
<dbReference type="RefSeq" id="WP_250919496.1">
    <property type="nucleotide sequence ID" value="NZ_JAMQAW010000010.1"/>
</dbReference>
<keyword evidence="2" id="KW-1185">Reference proteome</keyword>
<accession>A0ABT0UPH2</accession>
<dbReference type="EMBL" id="JAMQAW010000010">
    <property type="protein sequence ID" value="MCM2389156.1"/>
    <property type="molecule type" value="Genomic_DNA"/>
</dbReference>